<reference evidence="2 3" key="1">
    <citation type="journal article" date="2013" name="Genome Biol.">
        <title>Genome of Acanthamoeba castellanii highlights extensive lateral gene transfer and early evolution of tyrosine kinase signaling.</title>
        <authorList>
            <person name="Clarke M."/>
            <person name="Lohan A.J."/>
            <person name="Liu B."/>
            <person name="Lagkouvardos I."/>
            <person name="Roy S."/>
            <person name="Zafar N."/>
            <person name="Bertelli C."/>
            <person name="Schilde C."/>
            <person name="Kianianmomeni A."/>
            <person name="Burglin T.R."/>
            <person name="Frech C."/>
            <person name="Turcotte B."/>
            <person name="Kopec K.O."/>
            <person name="Synnott J.M."/>
            <person name="Choo C."/>
            <person name="Paponov I."/>
            <person name="Finkler A."/>
            <person name="Soon Heng Tan C."/>
            <person name="Hutchins A.P."/>
            <person name="Weinmeier T."/>
            <person name="Rattei T."/>
            <person name="Chu J.S."/>
            <person name="Gimenez G."/>
            <person name="Irimia M."/>
            <person name="Rigden D.J."/>
            <person name="Fitzpatrick D.A."/>
            <person name="Lorenzo-Morales J."/>
            <person name="Bateman A."/>
            <person name="Chiu C.H."/>
            <person name="Tang P."/>
            <person name="Hegemann P."/>
            <person name="Fromm H."/>
            <person name="Raoult D."/>
            <person name="Greub G."/>
            <person name="Miranda-Saavedra D."/>
            <person name="Chen N."/>
            <person name="Nash P."/>
            <person name="Ginger M.L."/>
            <person name="Horn M."/>
            <person name="Schaap P."/>
            <person name="Caler L."/>
            <person name="Loftus B."/>
        </authorList>
    </citation>
    <scope>NUCLEOTIDE SEQUENCE [LARGE SCALE GENOMIC DNA]</scope>
    <source>
        <strain evidence="2 3">Neff</strain>
    </source>
</reference>
<dbReference type="OMA" id="LEWNSHE"/>
<dbReference type="GO" id="GO:0005525">
    <property type="term" value="F:GTP binding"/>
    <property type="evidence" value="ECO:0007669"/>
    <property type="project" value="InterPro"/>
</dbReference>
<dbReference type="KEGG" id="acan:ACA1_373600"/>
<evidence type="ECO:0000313" key="2">
    <source>
        <dbReference type="EMBL" id="ELR12296.1"/>
    </source>
</evidence>
<gene>
    <name evidence="2" type="ORF">ACA1_373600</name>
</gene>
<dbReference type="RefSeq" id="XP_004334309.1">
    <property type="nucleotide sequence ID" value="XM_004334261.1"/>
</dbReference>
<evidence type="ECO:0000313" key="3">
    <source>
        <dbReference type="Proteomes" id="UP000011083"/>
    </source>
</evidence>
<dbReference type="InterPro" id="IPR027417">
    <property type="entry name" value="P-loop_NTPase"/>
</dbReference>
<name>L8GJC7_ACACF</name>
<dbReference type="Gene3D" id="3.40.50.300">
    <property type="entry name" value="P-loop containing nucleotide triphosphate hydrolases"/>
    <property type="match status" value="1"/>
</dbReference>
<dbReference type="VEuPathDB" id="AmoebaDB:ACA1_373600"/>
<dbReference type="SUPFAM" id="SSF52540">
    <property type="entry name" value="P-loop containing nucleoside triphosphate hydrolases"/>
    <property type="match status" value="1"/>
</dbReference>
<dbReference type="Pfam" id="PF01926">
    <property type="entry name" value="MMR_HSR1"/>
    <property type="match status" value="1"/>
</dbReference>
<evidence type="ECO:0000259" key="1">
    <source>
        <dbReference type="Pfam" id="PF01926"/>
    </source>
</evidence>
<organism evidence="2 3">
    <name type="scientific">Acanthamoeba castellanii (strain ATCC 30010 / Neff)</name>
    <dbReference type="NCBI Taxonomy" id="1257118"/>
    <lineage>
        <taxon>Eukaryota</taxon>
        <taxon>Amoebozoa</taxon>
        <taxon>Discosea</taxon>
        <taxon>Longamoebia</taxon>
        <taxon>Centramoebida</taxon>
        <taxon>Acanthamoebidae</taxon>
        <taxon>Acanthamoeba</taxon>
    </lineage>
</organism>
<feature type="domain" description="G" evidence="1">
    <location>
        <begin position="41"/>
        <end position="131"/>
    </location>
</feature>
<keyword evidence="3" id="KW-1185">Reference proteome</keyword>
<sequence length="408" mass="45253">MESTRSIDMVESLIIEDLEYIAQQFESTFTECIANVKKPNVLVSGVTGAGKSSLVNAIFGEGMAKVGVGKPLTQHFSRYAPDDMPVVVYDSKGLEQGFHEEFVADAKEFLEKIKSQPELGDHIHIIWYVINAGSARIEPFEAFLIKEIFAPADIASAEQLNELEESIKQYEFTNCRGIFRVVADRKIYPQNWCVSCAGDDVMYKKSTNQLFCEDCGAVTVMTPTLGLEKVVDETSRILPDLAKEAFLSAQEVSFAIKDSRAKAIVKEYANKISMDVAGKALSSVGEMVGKVFVLWGWKYLGEKVSATLEKEMSAEFRSQELTSRLAMVAADTISKRKLSRSVIACLGLMVNRPLRKLSKQLLSVVEAHDSVKFEELEFSPTKSASFPDKFVQYALAHGIDAAIDNFWG</sequence>
<dbReference type="EMBL" id="KB008119">
    <property type="protein sequence ID" value="ELR12296.1"/>
    <property type="molecule type" value="Genomic_DNA"/>
</dbReference>
<dbReference type="AlphaFoldDB" id="L8GJC7"/>
<dbReference type="GeneID" id="14912815"/>
<accession>L8GJC7</accession>
<dbReference type="Proteomes" id="UP000011083">
    <property type="component" value="Unassembled WGS sequence"/>
</dbReference>
<dbReference type="InterPro" id="IPR006073">
    <property type="entry name" value="GTP-bd"/>
</dbReference>
<protein>
    <recommendedName>
        <fullName evidence="1">G domain-containing protein</fullName>
    </recommendedName>
</protein>
<dbReference type="OrthoDB" id="14404at2759"/>
<dbReference type="STRING" id="1257118.L8GJC7"/>
<proteinExistence type="predicted"/>